<keyword evidence="4" id="KW-1185">Reference proteome</keyword>
<evidence type="ECO:0000256" key="1">
    <source>
        <dbReference type="SAM" id="Coils"/>
    </source>
</evidence>
<sequence>MQNSLHNSPASPPRIQPSPITANPHSLPSLQTAIPTLSAPSMRDAAPADANSTASSCAAGQTIPALAGPPADAATLAPPPSNAASGSATTPAPVAEDPYAFVDDLYLRMQLKLAADDTVRVALLGRREEKELQLRREEQELQRRREEKEMELELRREEQELRRAMDKAMVEVLKSLNMVLLKQNLPSAAEPRNTRHTPPADPTPWHRKEPRQPLPPTLGVPAHHVCGSGDSEEVAACRAVAGQRWSLVEHDPATGGEIRIDGGGLAEGGLADNRQIVSMCGLFRHYCGRVRVLSGLDPARELRFPSQSPHVAAPDPDFQAAPAPSPSIRLRPSSDARLFMSVAPTPRLMNELIDPILEQLPVHVAVSLRRKAVLRKHLRYGKLRRPIRNAISSLDVDALAFIASVWPEWKSTVPNWNCFVVENDPAHHWMAQDDYREPEVDRHSFWSKVNEEDWHEMLARSQRGFRVVTRIAPVDAVVSE</sequence>
<evidence type="ECO:0000256" key="2">
    <source>
        <dbReference type="SAM" id="MobiDB-lite"/>
    </source>
</evidence>
<organism evidence="3 4">
    <name type="scientific">Blyttiomyces helicus</name>
    <dbReference type="NCBI Taxonomy" id="388810"/>
    <lineage>
        <taxon>Eukaryota</taxon>
        <taxon>Fungi</taxon>
        <taxon>Fungi incertae sedis</taxon>
        <taxon>Chytridiomycota</taxon>
        <taxon>Chytridiomycota incertae sedis</taxon>
        <taxon>Chytridiomycetes</taxon>
        <taxon>Chytridiomycetes incertae sedis</taxon>
        <taxon>Blyttiomyces</taxon>
    </lineage>
</organism>
<dbReference type="EMBL" id="KZ996621">
    <property type="protein sequence ID" value="RKO88584.1"/>
    <property type="molecule type" value="Genomic_DNA"/>
</dbReference>
<feature type="coiled-coil region" evidence="1">
    <location>
        <begin position="120"/>
        <end position="171"/>
    </location>
</feature>
<evidence type="ECO:0000313" key="4">
    <source>
        <dbReference type="Proteomes" id="UP000269721"/>
    </source>
</evidence>
<feature type="region of interest" description="Disordered" evidence="2">
    <location>
        <begin position="1"/>
        <end position="53"/>
    </location>
</feature>
<accession>A0A4P9W8B7</accession>
<feature type="region of interest" description="Disordered" evidence="2">
    <location>
        <begin position="69"/>
        <end position="94"/>
    </location>
</feature>
<dbReference type="Proteomes" id="UP000269721">
    <property type="component" value="Unassembled WGS sequence"/>
</dbReference>
<feature type="compositionally biased region" description="Low complexity" evidence="2">
    <location>
        <begin position="69"/>
        <end position="93"/>
    </location>
</feature>
<keyword evidence="1" id="KW-0175">Coiled coil</keyword>
<protein>
    <submittedName>
        <fullName evidence="3">Uncharacterized protein</fullName>
    </submittedName>
</protein>
<reference evidence="4" key="1">
    <citation type="journal article" date="2018" name="Nat. Microbiol.">
        <title>Leveraging single-cell genomics to expand the fungal tree of life.</title>
        <authorList>
            <person name="Ahrendt S.R."/>
            <person name="Quandt C.A."/>
            <person name="Ciobanu D."/>
            <person name="Clum A."/>
            <person name="Salamov A."/>
            <person name="Andreopoulos B."/>
            <person name="Cheng J.F."/>
            <person name="Woyke T."/>
            <person name="Pelin A."/>
            <person name="Henrissat B."/>
            <person name="Reynolds N.K."/>
            <person name="Benny G.L."/>
            <person name="Smith M.E."/>
            <person name="James T.Y."/>
            <person name="Grigoriev I.V."/>
        </authorList>
    </citation>
    <scope>NUCLEOTIDE SEQUENCE [LARGE SCALE GENOMIC DNA]</scope>
</reference>
<proteinExistence type="predicted"/>
<dbReference type="AlphaFoldDB" id="A0A4P9W8B7"/>
<name>A0A4P9W8B7_9FUNG</name>
<gene>
    <name evidence="3" type="ORF">BDK51DRAFT_39858</name>
</gene>
<feature type="region of interest" description="Disordered" evidence="2">
    <location>
        <begin position="185"/>
        <end position="226"/>
    </location>
</feature>
<feature type="compositionally biased region" description="Polar residues" evidence="2">
    <location>
        <begin position="18"/>
        <end position="39"/>
    </location>
</feature>
<evidence type="ECO:0000313" key="3">
    <source>
        <dbReference type="EMBL" id="RKO88584.1"/>
    </source>
</evidence>